<dbReference type="InterPro" id="IPR050154">
    <property type="entry name" value="UbiB_kinase"/>
</dbReference>
<accession>T2GAR6</accession>
<comment type="similarity">
    <text evidence="1">Belongs to the protein kinase superfamily. ADCK protein kinase family.</text>
</comment>
<dbReference type="PANTHER" id="PTHR10566">
    <property type="entry name" value="CHAPERONE-ACTIVITY OF BC1 COMPLEX CABC1 -RELATED"/>
    <property type="match status" value="1"/>
</dbReference>
<dbReference type="SUPFAM" id="SSF56112">
    <property type="entry name" value="Protein kinase-like (PK-like)"/>
    <property type="match status" value="1"/>
</dbReference>
<gene>
    <name evidence="4" type="ORF">DGI_1543</name>
</gene>
<feature type="transmembrane region" description="Helical" evidence="2">
    <location>
        <begin position="490"/>
        <end position="508"/>
    </location>
</feature>
<dbReference type="InterPro" id="IPR011009">
    <property type="entry name" value="Kinase-like_dom_sf"/>
</dbReference>
<dbReference type="STRING" id="1121448.DGI_1543"/>
<evidence type="ECO:0000259" key="3">
    <source>
        <dbReference type="Pfam" id="PF03109"/>
    </source>
</evidence>
<dbReference type="PANTHER" id="PTHR10566:SF113">
    <property type="entry name" value="PROTEIN ACTIVITY OF BC1 COMPLEX KINASE 7, CHLOROPLASTIC"/>
    <property type="match status" value="1"/>
</dbReference>
<feature type="domain" description="ABC1 atypical kinase-like" evidence="3">
    <location>
        <begin position="88"/>
        <end position="329"/>
    </location>
</feature>
<evidence type="ECO:0000313" key="4">
    <source>
        <dbReference type="EMBL" id="AGW13383.1"/>
    </source>
</evidence>
<organism evidence="4 5">
    <name type="scientific">Megalodesulfovibrio gigas (strain ATCC 19364 / DSM 1382 / NCIMB 9332 / VKM B-1759)</name>
    <name type="common">Desulfovibrio gigas</name>
    <dbReference type="NCBI Taxonomy" id="1121448"/>
    <lineage>
        <taxon>Bacteria</taxon>
        <taxon>Pseudomonadati</taxon>
        <taxon>Thermodesulfobacteriota</taxon>
        <taxon>Desulfovibrionia</taxon>
        <taxon>Desulfovibrionales</taxon>
        <taxon>Desulfovibrionaceae</taxon>
        <taxon>Megalodesulfovibrio</taxon>
    </lineage>
</organism>
<evidence type="ECO:0000256" key="2">
    <source>
        <dbReference type="SAM" id="Phobius"/>
    </source>
</evidence>
<keyword evidence="5" id="KW-1185">Reference proteome</keyword>
<dbReference type="AlphaFoldDB" id="T2GAR6"/>
<dbReference type="PATRIC" id="fig|1121448.10.peg.1539"/>
<keyword evidence="2" id="KW-0472">Membrane</keyword>
<dbReference type="KEGG" id="dgg:DGI_1543"/>
<dbReference type="InterPro" id="IPR004147">
    <property type="entry name" value="ABC1_dom"/>
</dbReference>
<dbReference type="Pfam" id="PF03109">
    <property type="entry name" value="ABC1"/>
    <property type="match status" value="1"/>
</dbReference>
<dbReference type="CDD" id="cd05121">
    <property type="entry name" value="ABC1_ADCK3-like"/>
    <property type="match status" value="1"/>
</dbReference>
<protein>
    <submittedName>
        <fullName evidence="4">Putative ABC-1 domain-containing protein</fullName>
    </submittedName>
</protein>
<sequence length="545" mass="61387">MLAARRLKSLVTLFLKYGMGELAGLLGHRYKLFPRRQEGPDATPHLTIWERLRNIMEDMGPTTIKIGQILSMRPDLVPAELCDTLRELQEDVYHEEYTAIVKVVEDSYGKRLTDVFASFNVKPVAAASLSQVHKAILKDGRVVAVKVRRPKIMDTILADLEILRFLAVRIHERAQTLRPYNLPDVVAEISKTLTRELDFRNEARNIVLFRKMFEDDPQVTAPEVFPELTTSAVLVMEFIDGVRIDEFQGDLETRRALAEKGLDAVVRQLMVHGFFHADPHMGNLKIVGKDTLCYMDWGMAGHFTRAQRSALVDYVLAIVENDAEKVSKVAMAMAVKVPPLLDRERFQTDIMFLLDTVRAPLHGEVNLGRFLLDLTGLCRNYGITVRSDYILMARALIATEAAGQALYPPFNAVQSLQPVALRWLVKRYSLLFSDKPLLEEIQENAKSLLTLPSRLETLLNVVESGQLRMDMRMADHEDMMTNLRQVSNRLAAALIAASLVIGSSLLFLSNIGPHWGELPVFGLIGFILSGLFSVWLVLHMVMKGG</sequence>
<reference evidence="4 5" key="1">
    <citation type="journal article" date="2013" name="J. Bacteriol.">
        <title>Roles of HynAB and Ech, the only two hydrogenases found in the model sulfate reducer Desulfovibrio gigas.</title>
        <authorList>
            <person name="Morais-Silva F.O."/>
            <person name="Santos C.I."/>
            <person name="Rodrigues R."/>
            <person name="Pereira I.A."/>
            <person name="Rodrigues-Pousada C."/>
        </authorList>
    </citation>
    <scope>NUCLEOTIDE SEQUENCE [LARGE SCALE GENOMIC DNA]</scope>
    <source>
        <strain evidence="5">ATCC 19364 / DSM 1382 / NCIMB 9332 / VKM B-1759</strain>
    </source>
</reference>
<name>T2GAR6_MEGG1</name>
<reference evidence="5" key="2">
    <citation type="submission" date="2013-07" db="EMBL/GenBank/DDBJ databases">
        <authorList>
            <person name="Morais-Silva F.O."/>
            <person name="Rezende A.M."/>
            <person name="Pimentel C."/>
            <person name="Resende D.M."/>
            <person name="Santos C.I."/>
            <person name="Clemente C."/>
            <person name="de Oliveira L.M."/>
            <person name="da Silva S.M."/>
            <person name="Costa D.A."/>
            <person name="Varela-Raposo A."/>
            <person name="Horacio E.C.A."/>
            <person name="Matos M."/>
            <person name="Flores O."/>
            <person name="Ruiz J.C."/>
            <person name="Rodrigues-Pousada C."/>
        </authorList>
    </citation>
    <scope>NUCLEOTIDE SEQUENCE [LARGE SCALE GENOMIC DNA]</scope>
    <source>
        <strain evidence="5">ATCC 19364 / DSM 1382 / NCIMB 9332 / VKM B-1759</strain>
    </source>
</reference>
<evidence type="ECO:0000256" key="1">
    <source>
        <dbReference type="ARBA" id="ARBA00009670"/>
    </source>
</evidence>
<dbReference type="eggNOG" id="COG0661">
    <property type="taxonomic scope" value="Bacteria"/>
</dbReference>
<dbReference type="HOGENOM" id="CLU_006533_0_2_7"/>
<feature type="transmembrane region" description="Helical" evidence="2">
    <location>
        <begin position="520"/>
        <end position="541"/>
    </location>
</feature>
<proteinExistence type="inferred from homology"/>
<evidence type="ECO:0000313" key="5">
    <source>
        <dbReference type="Proteomes" id="UP000016587"/>
    </source>
</evidence>
<keyword evidence="2" id="KW-0812">Transmembrane</keyword>
<dbReference type="Proteomes" id="UP000016587">
    <property type="component" value="Chromosome"/>
</dbReference>
<dbReference type="EMBL" id="CP006585">
    <property type="protein sequence ID" value="AGW13383.1"/>
    <property type="molecule type" value="Genomic_DNA"/>
</dbReference>
<keyword evidence="2" id="KW-1133">Transmembrane helix</keyword>